<dbReference type="GO" id="GO:0005743">
    <property type="term" value="C:mitochondrial inner membrane"/>
    <property type="evidence" value="ECO:0007669"/>
    <property type="project" value="UniProtKB-SubCell"/>
</dbReference>
<evidence type="ECO:0000256" key="2">
    <source>
        <dbReference type="ARBA" id="ARBA00006375"/>
    </source>
</evidence>
<dbReference type="InterPro" id="IPR023395">
    <property type="entry name" value="MCP_dom_sf"/>
</dbReference>
<dbReference type="WBParaSite" id="ACAC_0000555701-mRNA-1">
    <property type="protein sequence ID" value="ACAC_0000555701-mRNA-1"/>
    <property type="gene ID" value="ACAC_0000555701"/>
</dbReference>
<keyword evidence="6" id="KW-0999">Mitochondrion inner membrane</keyword>
<keyword evidence="7" id="KW-1133">Transmembrane helix</keyword>
<feature type="repeat" description="Solcar" evidence="10">
    <location>
        <begin position="8"/>
        <end position="104"/>
    </location>
</feature>
<evidence type="ECO:0000256" key="3">
    <source>
        <dbReference type="ARBA" id="ARBA00022448"/>
    </source>
</evidence>
<evidence type="ECO:0000256" key="11">
    <source>
        <dbReference type="RuleBase" id="RU000488"/>
    </source>
</evidence>
<comment type="subcellular location">
    <subcellularLocation>
        <location evidence="1">Mitochondrion inner membrane</location>
        <topology evidence="1">Multi-pass membrane protein</topology>
    </subcellularLocation>
</comment>
<evidence type="ECO:0000256" key="8">
    <source>
        <dbReference type="ARBA" id="ARBA00023128"/>
    </source>
</evidence>
<keyword evidence="5" id="KW-0677">Repeat</keyword>
<dbReference type="GO" id="GO:0015183">
    <property type="term" value="F:L-aspartate transmembrane transporter activity"/>
    <property type="evidence" value="ECO:0007669"/>
    <property type="project" value="TreeGrafter"/>
</dbReference>
<dbReference type="InterPro" id="IPR018108">
    <property type="entry name" value="MCP_transmembrane"/>
</dbReference>
<dbReference type="PANTHER" id="PTHR45678">
    <property type="entry name" value="MITOCHONDRIAL 2-OXODICARBOXYLATE CARRIER 1-RELATED"/>
    <property type="match status" value="1"/>
</dbReference>
<sequence length="113" mass="12529">LEWKCSYFRYLPKIVNGGIAGIVGVTCVFPIDLVKTRLQNQPILRNGEAQYKGIVDCALQTWRSGGTSVFLKVRALYSGSAVNIILITPEKAIKLVANDFFRHSLAVPGEKYL</sequence>
<dbReference type="SUPFAM" id="SSF103506">
    <property type="entry name" value="Mitochondrial carrier"/>
    <property type="match status" value="1"/>
</dbReference>
<dbReference type="GO" id="GO:0005313">
    <property type="term" value="F:L-glutamate transmembrane transporter activity"/>
    <property type="evidence" value="ECO:0007669"/>
    <property type="project" value="TreeGrafter"/>
</dbReference>
<dbReference type="Gene3D" id="1.50.40.10">
    <property type="entry name" value="Mitochondrial carrier domain"/>
    <property type="match status" value="1"/>
</dbReference>
<keyword evidence="8" id="KW-0496">Mitochondrion</keyword>
<comment type="similarity">
    <text evidence="2 11">Belongs to the mitochondrial carrier (TC 2.A.29) family.</text>
</comment>
<accession>A0A0K0D662</accession>
<evidence type="ECO:0000313" key="12">
    <source>
        <dbReference type="Proteomes" id="UP000035642"/>
    </source>
</evidence>
<protein>
    <submittedName>
        <fullName evidence="13">Mitochondrial glutamate carrier 2</fullName>
    </submittedName>
</protein>
<dbReference type="PROSITE" id="PS50920">
    <property type="entry name" value="SOLCAR"/>
    <property type="match status" value="1"/>
</dbReference>
<evidence type="ECO:0000256" key="6">
    <source>
        <dbReference type="ARBA" id="ARBA00022792"/>
    </source>
</evidence>
<evidence type="ECO:0000256" key="9">
    <source>
        <dbReference type="ARBA" id="ARBA00023136"/>
    </source>
</evidence>
<dbReference type="GO" id="GO:0043490">
    <property type="term" value="P:malate-aspartate shuttle"/>
    <property type="evidence" value="ECO:0007669"/>
    <property type="project" value="TreeGrafter"/>
</dbReference>
<dbReference type="Pfam" id="PF00153">
    <property type="entry name" value="Mito_carr"/>
    <property type="match status" value="1"/>
</dbReference>
<evidence type="ECO:0000313" key="13">
    <source>
        <dbReference type="WBParaSite" id="ACAC_0000555701-mRNA-1"/>
    </source>
</evidence>
<evidence type="ECO:0000256" key="5">
    <source>
        <dbReference type="ARBA" id="ARBA00022737"/>
    </source>
</evidence>
<dbReference type="InterPro" id="IPR002067">
    <property type="entry name" value="MCP"/>
</dbReference>
<evidence type="ECO:0000256" key="1">
    <source>
        <dbReference type="ARBA" id="ARBA00004448"/>
    </source>
</evidence>
<evidence type="ECO:0000256" key="4">
    <source>
        <dbReference type="ARBA" id="ARBA00022692"/>
    </source>
</evidence>
<keyword evidence="4 10" id="KW-0812">Transmembrane</keyword>
<name>A0A0K0D662_ANGCA</name>
<proteinExistence type="inferred from homology"/>
<dbReference type="InterPro" id="IPR051028">
    <property type="entry name" value="Mito_Solute_Carrier"/>
</dbReference>
<evidence type="ECO:0000256" key="10">
    <source>
        <dbReference type="PROSITE-ProRule" id="PRU00282"/>
    </source>
</evidence>
<dbReference type="PANTHER" id="PTHR45678:SF5">
    <property type="entry name" value="AT03939P-RELATED"/>
    <property type="match status" value="1"/>
</dbReference>
<organism evidence="12 13">
    <name type="scientific">Angiostrongylus cantonensis</name>
    <name type="common">Rat lungworm</name>
    <dbReference type="NCBI Taxonomy" id="6313"/>
    <lineage>
        <taxon>Eukaryota</taxon>
        <taxon>Metazoa</taxon>
        <taxon>Ecdysozoa</taxon>
        <taxon>Nematoda</taxon>
        <taxon>Chromadorea</taxon>
        <taxon>Rhabditida</taxon>
        <taxon>Rhabditina</taxon>
        <taxon>Rhabditomorpha</taxon>
        <taxon>Strongyloidea</taxon>
        <taxon>Metastrongylidae</taxon>
        <taxon>Angiostrongylus</taxon>
    </lineage>
</organism>
<keyword evidence="12" id="KW-1185">Reference proteome</keyword>
<keyword evidence="3 11" id="KW-0813">Transport</keyword>
<dbReference type="AlphaFoldDB" id="A0A0K0D662"/>
<keyword evidence="9 10" id="KW-0472">Membrane</keyword>
<reference evidence="13" key="2">
    <citation type="submission" date="2017-02" db="UniProtKB">
        <authorList>
            <consortium name="WormBaseParasite"/>
        </authorList>
    </citation>
    <scope>IDENTIFICATION</scope>
</reference>
<reference evidence="12" key="1">
    <citation type="submission" date="2012-09" db="EMBL/GenBank/DDBJ databases">
        <authorList>
            <person name="Martin A.A."/>
        </authorList>
    </citation>
    <scope>NUCLEOTIDE SEQUENCE</scope>
</reference>
<dbReference type="STRING" id="6313.A0A0K0D662"/>
<dbReference type="Proteomes" id="UP000035642">
    <property type="component" value="Unassembled WGS sequence"/>
</dbReference>
<evidence type="ECO:0000256" key="7">
    <source>
        <dbReference type="ARBA" id="ARBA00022989"/>
    </source>
</evidence>
<dbReference type="PRINTS" id="PR00926">
    <property type="entry name" value="MITOCARRIER"/>
</dbReference>